<dbReference type="Proteomes" id="UP000655868">
    <property type="component" value="Unassembled WGS sequence"/>
</dbReference>
<dbReference type="AlphaFoldDB" id="A0A934NQN5"/>
<evidence type="ECO:0000259" key="3">
    <source>
        <dbReference type="PROSITE" id="PS50977"/>
    </source>
</evidence>
<keyword evidence="1 2" id="KW-0238">DNA-binding</keyword>
<accession>A0A934NQN5</accession>
<dbReference type="RefSeq" id="WP_199704247.1">
    <property type="nucleotide sequence ID" value="NZ_JAEMNV010000003.1"/>
</dbReference>
<organism evidence="4 5">
    <name type="scientific">Antrihabitans stalagmiti</name>
    <dbReference type="NCBI Taxonomy" id="2799499"/>
    <lineage>
        <taxon>Bacteria</taxon>
        <taxon>Bacillati</taxon>
        <taxon>Actinomycetota</taxon>
        <taxon>Actinomycetes</taxon>
        <taxon>Mycobacteriales</taxon>
        <taxon>Nocardiaceae</taxon>
        <taxon>Antrihabitans</taxon>
    </lineage>
</organism>
<protein>
    <submittedName>
        <fullName evidence="4">TetR/AcrR family transcriptional regulator</fullName>
    </submittedName>
</protein>
<gene>
    <name evidence="4" type="ORF">JGU71_11450</name>
</gene>
<dbReference type="GO" id="GO:0003677">
    <property type="term" value="F:DNA binding"/>
    <property type="evidence" value="ECO:0007669"/>
    <property type="project" value="UniProtKB-UniRule"/>
</dbReference>
<dbReference type="SUPFAM" id="SSF46689">
    <property type="entry name" value="Homeodomain-like"/>
    <property type="match status" value="1"/>
</dbReference>
<dbReference type="Pfam" id="PF00440">
    <property type="entry name" value="TetR_N"/>
    <property type="match status" value="1"/>
</dbReference>
<evidence type="ECO:0000256" key="1">
    <source>
        <dbReference type="ARBA" id="ARBA00023125"/>
    </source>
</evidence>
<feature type="domain" description="HTH tetR-type" evidence="3">
    <location>
        <begin position="19"/>
        <end position="79"/>
    </location>
</feature>
<comment type="caution">
    <text evidence="4">The sequence shown here is derived from an EMBL/GenBank/DDBJ whole genome shotgun (WGS) entry which is preliminary data.</text>
</comment>
<dbReference type="PRINTS" id="PR00455">
    <property type="entry name" value="HTHTETR"/>
</dbReference>
<dbReference type="PROSITE" id="PS50977">
    <property type="entry name" value="HTH_TETR_2"/>
    <property type="match status" value="1"/>
</dbReference>
<reference evidence="4" key="1">
    <citation type="submission" date="2020-12" db="EMBL/GenBank/DDBJ databases">
        <title>Antrihabitans popcorni sp. nov. and Antrihabitans auranticaus sp. nov., isolated from a larva cave.</title>
        <authorList>
            <person name="Lee S.D."/>
            <person name="Kim I.S."/>
        </authorList>
    </citation>
    <scope>NUCLEOTIDE SEQUENCE</scope>
    <source>
        <strain evidence="4">YC3-6</strain>
    </source>
</reference>
<dbReference type="InterPro" id="IPR009057">
    <property type="entry name" value="Homeodomain-like_sf"/>
</dbReference>
<name>A0A934NQN5_9NOCA</name>
<dbReference type="Gene3D" id="1.10.357.10">
    <property type="entry name" value="Tetracycline Repressor, domain 2"/>
    <property type="match status" value="1"/>
</dbReference>
<dbReference type="EMBL" id="JAEMNV010000003">
    <property type="protein sequence ID" value="MBJ8339502.1"/>
    <property type="molecule type" value="Genomic_DNA"/>
</dbReference>
<sequence>MYSRDVNAEQTGESMARVTHSTDHLLDCARDVLLVRGARATTVSAIAEQAGAPTGSIYHRFKSVDEMLARAWLRAVRGTQSVRPDGAVDAVSIALANYDHCLANPRDVLLLDTFRLRDVANLSLDDDLRDEIARANADSVRLLRALGADLLGGTGATDVDLLTLAVVDLPFAFAQRYLRDGDVPSRARRDRLPAAVRAVLD</sequence>
<evidence type="ECO:0000313" key="4">
    <source>
        <dbReference type="EMBL" id="MBJ8339502.1"/>
    </source>
</evidence>
<feature type="DNA-binding region" description="H-T-H motif" evidence="2">
    <location>
        <begin position="42"/>
        <end position="61"/>
    </location>
</feature>
<proteinExistence type="predicted"/>
<dbReference type="InterPro" id="IPR001647">
    <property type="entry name" value="HTH_TetR"/>
</dbReference>
<evidence type="ECO:0000256" key="2">
    <source>
        <dbReference type="PROSITE-ProRule" id="PRU00335"/>
    </source>
</evidence>
<evidence type="ECO:0000313" key="5">
    <source>
        <dbReference type="Proteomes" id="UP000655868"/>
    </source>
</evidence>
<keyword evidence="5" id="KW-1185">Reference proteome</keyword>